<dbReference type="AlphaFoldDB" id="A0AAU8P410"/>
<evidence type="ECO:0000313" key="2">
    <source>
        <dbReference type="Proteomes" id="UP000002634"/>
    </source>
</evidence>
<organism evidence="1 2">
    <name type="scientific">Edwardsiella piscicida</name>
    <dbReference type="NCBI Taxonomy" id="1263550"/>
    <lineage>
        <taxon>Bacteria</taxon>
        <taxon>Pseudomonadati</taxon>
        <taxon>Pseudomonadota</taxon>
        <taxon>Gammaproteobacteria</taxon>
        <taxon>Enterobacterales</taxon>
        <taxon>Hafniaceae</taxon>
        <taxon>Edwardsiella</taxon>
    </lineage>
</organism>
<protein>
    <submittedName>
        <fullName evidence="1">Uncharacterized protein</fullName>
    </submittedName>
</protein>
<dbReference type="Proteomes" id="UP000002634">
    <property type="component" value="Chromosome"/>
</dbReference>
<dbReference type="KEGG" id="etr:ETAE_0949"/>
<accession>A0AAU8P410</accession>
<proteinExistence type="predicted"/>
<name>A0AAU8P410_EDWPI</name>
<gene>
    <name evidence="1" type="ordered locus">ETAE_0949</name>
</gene>
<dbReference type="EMBL" id="CP001135">
    <property type="protein sequence ID" value="ACY83794.1"/>
    <property type="molecule type" value="Genomic_DNA"/>
</dbReference>
<sequence length="55" mass="5977">MAEDVGIFSRRARSGYDDEHYYIKNIDDSCADAGCARGFAAVSGGCGHIFLPRFS</sequence>
<reference evidence="1 2" key="1">
    <citation type="journal article" date="2009" name="PLoS ONE">
        <title>Genome sequence of the versatile fish pathogen Edwardsiella tarda provides insights into its adaptation to broad host ranges and intracellular niches.</title>
        <authorList>
            <person name="Wang Q."/>
            <person name="Yang M."/>
            <person name="Xiao J."/>
            <person name="Wu H."/>
            <person name="Wang X."/>
            <person name="Lv Y."/>
            <person name="Xu L."/>
            <person name="Zheng H."/>
            <person name="Wang S."/>
            <person name="Zhao G."/>
            <person name="Liu Q."/>
            <person name="Zhang Y."/>
        </authorList>
    </citation>
    <scope>NUCLEOTIDE SEQUENCE [LARGE SCALE GENOMIC DNA]</scope>
    <source>
        <strain evidence="2">EIB202 / CCTCC M208068</strain>
    </source>
</reference>
<evidence type="ECO:0000313" key="1">
    <source>
        <dbReference type="EMBL" id="ACY83794.1"/>
    </source>
</evidence>
<keyword evidence="2" id="KW-1185">Reference proteome</keyword>